<sequence>MTTETKPQTISLDIGPEKGYPQAEFVYEQKIRNVGYFGGVGIGKTSALVIDFVSYAMNHAGSVQVLTEPTYAMVRDVLIPTIRTYFGEYRGKVYDLAERSVPHDMRFVNGSAIKLRSTETGEHLLGTNLARAGMDEATLGDQEASWKWLQGRLRQKGYSHQLKLTGTPRGRNWVWRVFFSNDKLTNSKVWTAETADNHHLPADYLPELLQAYGGWDNPLARQELSGAWLEMAGQVFPQFSRGIHVRTAGHESDLLKDKLGGIDFGGVSPTALVCA</sequence>
<evidence type="ECO:0000313" key="1">
    <source>
        <dbReference type="EMBL" id="KKM80664.1"/>
    </source>
</evidence>
<dbReference type="Gene3D" id="3.40.50.300">
    <property type="entry name" value="P-loop containing nucleotide triphosphate hydrolases"/>
    <property type="match status" value="1"/>
</dbReference>
<name>A0A0F9KEH2_9ZZZZ</name>
<dbReference type="InterPro" id="IPR027417">
    <property type="entry name" value="P-loop_NTPase"/>
</dbReference>
<proteinExistence type="predicted"/>
<organism evidence="1">
    <name type="scientific">marine sediment metagenome</name>
    <dbReference type="NCBI Taxonomy" id="412755"/>
    <lineage>
        <taxon>unclassified sequences</taxon>
        <taxon>metagenomes</taxon>
        <taxon>ecological metagenomes</taxon>
    </lineage>
</organism>
<protein>
    <submittedName>
        <fullName evidence="1">Uncharacterized protein</fullName>
    </submittedName>
</protein>
<comment type="caution">
    <text evidence="1">The sequence shown here is derived from an EMBL/GenBank/DDBJ whole genome shotgun (WGS) entry which is preliminary data.</text>
</comment>
<reference evidence="1" key="1">
    <citation type="journal article" date="2015" name="Nature">
        <title>Complex archaea that bridge the gap between prokaryotes and eukaryotes.</title>
        <authorList>
            <person name="Spang A."/>
            <person name="Saw J.H."/>
            <person name="Jorgensen S.L."/>
            <person name="Zaremba-Niedzwiedzka K."/>
            <person name="Martijn J."/>
            <person name="Lind A.E."/>
            <person name="van Eijk R."/>
            <person name="Schleper C."/>
            <person name="Guy L."/>
            <person name="Ettema T.J."/>
        </authorList>
    </citation>
    <scope>NUCLEOTIDE SEQUENCE</scope>
</reference>
<dbReference type="AlphaFoldDB" id="A0A0F9KEH2"/>
<feature type="non-terminal residue" evidence="1">
    <location>
        <position position="275"/>
    </location>
</feature>
<accession>A0A0F9KEH2</accession>
<dbReference type="Pfam" id="PF03237">
    <property type="entry name" value="Terminase_6N"/>
    <property type="match status" value="1"/>
</dbReference>
<dbReference type="EMBL" id="LAZR01008145">
    <property type="protein sequence ID" value="KKM80664.1"/>
    <property type="molecule type" value="Genomic_DNA"/>
</dbReference>
<gene>
    <name evidence="1" type="ORF">LCGC14_1337680</name>
</gene>